<feature type="signal peptide" evidence="1">
    <location>
        <begin position="1"/>
        <end position="18"/>
    </location>
</feature>
<dbReference type="Proteomes" id="UP000184130">
    <property type="component" value="Unassembled WGS sequence"/>
</dbReference>
<reference evidence="3 4" key="1">
    <citation type="submission" date="2016-11" db="EMBL/GenBank/DDBJ databases">
        <authorList>
            <person name="Jaros S."/>
            <person name="Januszkiewicz K."/>
            <person name="Wedrychowicz H."/>
        </authorList>
    </citation>
    <scope>NUCLEOTIDE SEQUENCE [LARGE SCALE GENOMIC DNA]</scope>
    <source>
        <strain evidence="3 4">KHT3</strain>
    </source>
</reference>
<name>A0A1M6TK75_XYLRU</name>
<accession>A0A1M6TK75</accession>
<evidence type="ECO:0000259" key="2">
    <source>
        <dbReference type="Pfam" id="PF17116"/>
    </source>
</evidence>
<dbReference type="AlphaFoldDB" id="A0A1M6TK75"/>
<dbReference type="OrthoDB" id="1522602at2"/>
<gene>
    <name evidence="3" type="ORF">SAMN05216463_10661</name>
</gene>
<dbReference type="InterPro" id="IPR031345">
    <property type="entry name" value="T9SS_Plug_N"/>
</dbReference>
<proteinExistence type="predicted"/>
<organism evidence="3 4">
    <name type="scientific">Xylanibacter ruminicola</name>
    <name type="common">Prevotella ruminicola</name>
    <dbReference type="NCBI Taxonomy" id="839"/>
    <lineage>
        <taxon>Bacteria</taxon>
        <taxon>Pseudomonadati</taxon>
        <taxon>Bacteroidota</taxon>
        <taxon>Bacteroidia</taxon>
        <taxon>Bacteroidales</taxon>
        <taxon>Prevotellaceae</taxon>
        <taxon>Xylanibacter</taxon>
    </lineage>
</organism>
<dbReference type="Pfam" id="PF17116">
    <property type="entry name" value="T9SS_plug_1st"/>
    <property type="match status" value="1"/>
</dbReference>
<feature type="chain" id="PRO_5011957736" description="Type 9 secretion system plug protein N-terminal domain-containing protein" evidence="1">
    <location>
        <begin position="19"/>
        <end position="404"/>
    </location>
</feature>
<dbReference type="EMBL" id="FRBD01000006">
    <property type="protein sequence ID" value="SHK57330.1"/>
    <property type="molecule type" value="Genomic_DNA"/>
</dbReference>
<keyword evidence="1" id="KW-0732">Signal</keyword>
<protein>
    <recommendedName>
        <fullName evidence="2">Type 9 secretion system plug protein N-terminal domain-containing protein</fullName>
    </recommendedName>
</protein>
<dbReference type="RefSeq" id="WP_073206529.1">
    <property type="nucleotide sequence ID" value="NZ_FRBD01000006.1"/>
</dbReference>
<evidence type="ECO:0000313" key="4">
    <source>
        <dbReference type="Proteomes" id="UP000184130"/>
    </source>
</evidence>
<feature type="domain" description="Type 9 secretion system plug protein N-terminal" evidence="2">
    <location>
        <begin position="27"/>
        <end position="153"/>
    </location>
</feature>
<evidence type="ECO:0000313" key="3">
    <source>
        <dbReference type="EMBL" id="SHK57330.1"/>
    </source>
</evidence>
<evidence type="ECO:0000256" key="1">
    <source>
        <dbReference type="SAM" id="SignalP"/>
    </source>
</evidence>
<sequence>MIRLLLSLLFVFPLAANGENRISQPNIKTLVTVVNDNWLNAPVMRLNSNDILTVSFDELSHDYHRYVYRLEHCEADWTPSEELFESDWLTGFNNNPIDDYEHSVNTIQPYTHYQLQLPNDRCRLKMSGNYRLHVIDEDDDNCEVLVTEFMVTEQSMKLSMSATANTDIDTRQSHQQVSLNLNYSNLPVINPDEQIYAVVMQNYQERNMRCGVKPDITTLNGLEWSHNHQLIFDAGNEYRKFEVLDVSHPTMGIDHITWDGENYQVYPFVDEPRPNYLYDEDANGAFCIRNSDYREVNTTAEYVWVNYRLRVPRQGPIYVSGRWTTATGTDDYMLYYDPTNQQYTASILQKQGYYNYQYTTADGQLLPSEGSYYQTENHYQALIYYKGTSDRTWRLSAYHDTSVE</sequence>